<protein>
    <submittedName>
        <fullName evidence="2">Uncharacterized protein</fullName>
    </submittedName>
</protein>
<keyword evidence="1" id="KW-0732">Signal</keyword>
<keyword evidence="3" id="KW-1185">Reference proteome</keyword>
<organism evidence="2 3">
    <name type="scientific">Armillaria tabescens</name>
    <name type="common">Ringless honey mushroom</name>
    <name type="synonym">Agaricus tabescens</name>
    <dbReference type="NCBI Taxonomy" id="1929756"/>
    <lineage>
        <taxon>Eukaryota</taxon>
        <taxon>Fungi</taxon>
        <taxon>Dikarya</taxon>
        <taxon>Basidiomycota</taxon>
        <taxon>Agaricomycotina</taxon>
        <taxon>Agaricomycetes</taxon>
        <taxon>Agaricomycetidae</taxon>
        <taxon>Agaricales</taxon>
        <taxon>Marasmiineae</taxon>
        <taxon>Physalacriaceae</taxon>
        <taxon>Desarmillaria</taxon>
    </lineage>
</organism>
<dbReference type="GeneID" id="85353828"/>
<sequence length="166" mass="18482">MYFSLAFVLFGFALVSPVLSEICEGQVTLSVSYIGADKNVKAWRRSIPPNSWCYECLWRTIQPGNTFCFIPPGGSPDPNDCHVIADALRYESENTVYERIGNLFDLANDSNGNTVVMVYNSCESFFGNEMYGVIEYCRDDWASVIDWMAPNCQSTPGGDCFASDGK</sequence>
<reference evidence="2" key="1">
    <citation type="submission" date="2023-06" db="EMBL/GenBank/DDBJ databases">
        <authorList>
            <consortium name="Lawrence Berkeley National Laboratory"/>
            <person name="Ahrendt S."/>
            <person name="Sahu N."/>
            <person name="Indic B."/>
            <person name="Wong-Bajracharya J."/>
            <person name="Merenyi Z."/>
            <person name="Ke H.-M."/>
            <person name="Monk M."/>
            <person name="Kocsube S."/>
            <person name="Drula E."/>
            <person name="Lipzen A."/>
            <person name="Balint B."/>
            <person name="Henrissat B."/>
            <person name="Andreopoulos B."/>
            <person name="Martin F.M."/>
            <person name="Harder C.B."/>
            <person name="Rigling D."/>
            <person name="Ford K.L."/>
            <person name="Foster G.D."/>
            <person name="Pangilinan J."/>
            <person name="Papanicolaou A."/>
            <person name="Barry K."/>
            <person name="LaButti K."/>
            <person name="Viragh M."/>
            <person name="Koriabine M."/>
            <person name="Yan M."/>
            <person name="Riley R."/>
            <person name="Champramary S."/>
            <person name="Plett K.L."/>
            <person name="Tsai I.J."/>
            <person name="Slot J."/>
            <person name="Sipos G."/>
            <person name="Plett J."/>
            <person name="Nagy L.G."/>
            <person name="Grigoriev I.V."/>
        </authorList>
    </citation>
    <scope>NUCLEOTIDE SEQUENCE</scope>
    <source>
        <strain evidence="2">CCBAS 213</strain>
    </source>
</reference>
<dbReference type="AlphaFoldDB" id="A0AA39JEF7"/>
<dbReference type="Proteomes" id="UP001175211">
    <property type="component" value="Unassembled WGS sequence"/>
</dbReference>
<evidence type="ECO:0000256" key="1">
    <source>
        <dbReference type="SAM" id="SignalP"/>
    </source>
</evidence>
<feature type="chain" id="PRO_5041307183" evidence="1">
    <location>
        <begin position="21"/>
        <end position="166"/>
    </location>
</feature>
<gene>
    <name evidence="2" type="ORF">EV420DRAFT_1485716</name>
</gene>
<dbReference type="EMBL" id="JAUEPS010000071">
    <property type="protein sequence ID" value="KAK0441262.1"/>
    <property type="molecule type" value="Genomic_DNA"/>
</dbReference>
<evidence type="ECO:0000313" key="3">
    <source>
        <dbReference type="Proteomes" id="UP001175211"/>
    </source>
</evidence>
<comment type="caution">
    <text evidence="2">The sequence shown here is derived from an EMBL/GenBank/DDBJ whole genome shotgun (WGS) entry which is preliminary data.</text>
</comment>
<dbReference type="RefSeq" id="XP_060323948.1">
    <property type="nucleotide sequence ID" value="XM_060470280.1"/>
</dbReference>
<name>A0AA39JEF7_ARMTA</name>
<accession>A0AA39JEF7</accession>
<proteinExistence type="predicted"/>
<evidence type="ECO:0000313" key="2">
    <source>
        <dbReference type="EMBL" id="KAK0441262.1"/>
    </source>
</evidence>
<feature type="signal peptide" evidence="1">
    <location>
        <begin position="1"/>
        <end position="20"/>
    </location>
</feature>